<dbReference type="InterPro" id="IPR027417">
    <property type="entry name" value="P-loop_NTPase"/>
</dbReference>
<keyword evidence="1" id="KW-0547">Nucleotide-binding</keyword>
<dbReference type="NCBIfam" id="TIGR00231">
    <property type="entry name" value="small_GTP"/>
    <property type="match status" value="1"/>
</dbReference>
<dbReference type="GO" id="GO:0007165">
    <property type="term" value="P:signal transduction"/>
    <property type="evidence" value="ECO:0007669"/>
    <property type="project" value="InterPro"/>
</dbReference>
<dbReference type="PANTHER" id="PTHR24070">
    <property type="entry name" value="RAS, DI-RAS, AND RHEB FAMILY MEMBERS OF SMALL GTPASE SUPERFAMILY"/>
    <property type="match status" value="1"/>
</dbReference>
<dbReference type="PROSITE" id="PS51420">
    <property type="entry name" value="RHO"/>
    <property type="match status" value="1"/>
</dbReference>
<keyword evidence="2" id="KW-0342">GTP-binding</keyword>
<dbReference type="OrthoDB" id="265044at2759"/>
<dbReference type="SMART" id="SM00173">
    <property type="entry name" value="RAS"/>
    <property type="match status" value="1"/>
</dbReference>
<evidence type="ECO:0000313" key="3">
    <source>
        <dbReference type="Proteomes" id="UP000515135"/>
    </source>
</evidence>
<evidence type="ECO:0000256" key="2">
    <source>
        <dbReference type="ARBA" id="ARBA00023134"/>
    </source>
</evidence>
<dbReference type="RefSeq" id="XP_019641811.1">
    <property type="nucleotide sequence ID" value="XM_019786252.1"/>
</dbReference>
<dbReference type="RefSeq" id="XP_019641810.1">
    <property type="nucleotide sequence ID" value="XM_019786251.1"/>
</dbReference>
<evidence type="ECO:0000256" key="1">
    <source>
        <dbReference type="ARBA" id="ARBA00022741"/>
    </source>
</evidence>
<dbReference type="SMART" id="SM00176">
    <property type="entry name" value="RAN"/>
    <property type="match status" value="1"/>
</dbReference>
<organism evidence="3 5">
    <name type="scientific">Branchiostoma belcheri</name>
    <name type="common">Amphioxus</name>
    <dbReference type="NCBI Taxonomy" id="7741"/>
    <lineage>
        <taxon>Eukaryota</taxon>
        <taxon>Metazoa</taxon>
        <taxon>Chordata</taxon>
        <taxon>Cephalochordata</taxon>
        <taxon>Leptocardii</taxon>
        <taxon>Amphioxiformes</taxon>
        <taxon>Branchiostomatidae</taxon>
        <taxon>Branchiostoma</taxon>
    </lineage>
</organism>
<keyword evidence="3" id="KW-1185">Reference proteome</keyword>
<dbReference type="Pfam" id="PF00071">
    <property type="entry name" value="Ras"/>
    <property type="match status" value="1"/>
</dbReference>
<gene>
    <name evidence="4 5" type="primary">LOC109483261</name>
</gene>
<dbReference type="FunFam" id="3.40.50.300:FF:001423">
    <property type="entry name" value="Ras family GTPase"/>
    <property type="match status" value="1"/>
</dbReference>
<dbReference type="SMART" id="SM00175">
    <property type="entry name" value="RAB"/>
    <property type="match status" value="1"/>
</dbReference>
<dbReference type="InterPro" id="IPR020849">
    <property type="entry name" value="Small_GTPase_Ras-type"/>
</dbReference>
<accession>A0A6P5AIP1</accession>
<proteinExistence type="predicted"/>
<sequence>MASESEEEKRKKQAQKAAAQPSGYRVVVLGDGGVGKSSLIRRFVMGSFEENLRPTLDDIYLHPLYMDGRRSRMEIVDTGGTHTFPSLRRLEISQAHALVLVYSATSLKSFIRVTDIMDSISAVGGGVHNTPIIIVGNKFDTESEKTRQVSVDQGFQLARLWNCRFVEGSVKSCNNIDVIFEKLIDQEKRWLVTLSKTSKMDAFRSKVRKAFEENTRVLRSQTPRDPWRKVPPVVVGT</sequence>
<dbReference type="Proteomes" id="UP000515135">
    <property type="component" value="Unplaced"/>
</dbReference>
<reference evidence="4 5" key="1">
    <citation type="submission" date="2025-04" db="UniProtKB">
        <authorList>
            <consortium name="RefSeq"/>
        </authorList>
    </citation>
    <scope>IDENTIFICATION</scope>
    <source>
        <tissue evidence="4 5">Gonad</tissue>
    </source>
</reference>
<dbReference type="SUPFAM" id="SSF52540">
    <property type="entry name" value="P-loop containing nucleoside triphosphate hydrolases"/>
    <property type="match status" value="1"/>
</dbReference>
<dbReference type="PROSITE" id="PS51419">
    <property type="entry name" value="RAB"/>
    <property type="match status" value="1"/>
</dbReference>
<dbReference type="AlphaFoldDB" id="A0A6P5AIP1"/>
<dbReference type="KEGG" id="bbel:109483261"/>
<protein>
    <submittedName>
        <fullName evidence="4">GTP-binding protein Di-Ras2-like isoform X1</fullName>
    </submittedName>
    <submittedName>
        <fullName evidence="5">GTP-binding protein Di-Ras2-like isoform X2</fullName>
    </submittedName>
</protein>
<dbReference type="GeneID" id="109483261"/>
<evidence type="ECO:0000313" key="5">
    <source>
        <dbReference type="RefSeq" id="XP_019641811.1"/>
    </source>
</evidence>
<dbReference type="PROSITE" id="PS51421">
    <property type="entry name" value="RAS"/>
    <property type="match status" value="1"/>
</dbReference>
<dbReference type="InterPro" id="IPR005225">
    <property type="entry name" value="Small_GTP-bd"/>
</dbReference>
<dbReference type="GO" id="GO:0005525">
    <property type="term" value="F:GTP binding"/>
    <property type="evidence" value="ECO:0007669"/>
    <property type="project" value="UniProtKB-KW"/>
</dbReference>
<dbReference type="GO" id="GO:0003924">
    <property type="term" value="F:GTPase activity"/>
    <property type="evidence" value="ECO:0007669"/>
    <property type="project" value="InterPro"/>
</dbReference>
<evidence type="ECO:0000313" key="4">
    <source>
        <dbReference type="RefSeq" id="XP_019641810.1"/>
    </source>
</evidence>
<dbReference type="Gene3D" id="3.40.50.300">
    <property type="entry name" value="P-loop containing nucleotide triphosphate hydrolases"/>
    <property type="match status" value="1"/>
</dbReference>
<dbReference type="SMART" id="SM00174">
    <property type="entry name" value="RHO"/>
    <property type="match status" value="1"/>
</dbReference>
<dbReference type="PRINTS" id="PR00449">
    <property type="entry name" value="RASTRNSFRMNG"/>
</dbReference>
<name>A0A6P5AIP1_BRABE</name>
<dbReference type="InterPro" id="IPR001806">
    <property type="entry name" value="Small_GTPase"/>
</dbReference>
<dbReference type="GO" id="GO:0016020">
    <property type="term" value="C:membrane"/>
    <property type="evidence" value="ECO:0007669"/>
    <property type="project" value="InterPro"/>
</dbReference>